<dbReference type="OrthoDB" id="420519at2759"/>
<comment type="subcellular location">
    <subcellularLocation>
        <location evidence="6">Cell membrane</location>
        <topology evidence="6">Multi-pass membrane protein</topology>
    </subcellularLocation>
    <subcellularLocation>
        <location evidence="1">Membrane</location>
        <topology evidence="1">Multi-pass membrane protein</topology>
    </subcellularLocation>
</comment>
<feature type="transmembrane region" description="Helical" evidence="6">
    <location>
        <begin position="353"/>
        <end position="377"/>
    </location>
</feature>
<evidence type="ECO:0000256" key="2">
    <source>
        <dbReference type="ARBA" id="ARBA00007168"/>
    </source>
</evidence>
<dbReference type="PANTHER" id="PTHR12385:SF12">
    <property type="entry name" value="CHOLINE TRANSPORTER-LIKE PROTEIN"/>
    <property type="match status" value="1"/>
</dbReference>
<feature type="transmembrane region" description="Helical" evidence="6">
    <location>
        <begin position="561"/>
        <end position="582"/>
    </location>
</feature>
<accession>A0A7J7IVG0</accession>
<keyword evidence="9" id="KW-1185">Reference proteome</keyword>
<organism evidence="8 9">
    <name type="scientific">Bugula neritina</name>
    <name type="common">Brown bryozoan</name>
    <name type="synonym">Sertularia neritina</name>
    <dbReference type="NCBI Taxonomy" id="10212"/>
    <lineage>
        <taxon>Eukaryota</taxon>
        <taxon>Metazoa</taxon>
        <taxon>Spiralia</taxon>
        <taxon>Lophotrochozoa</taxon>
        <taxon>Bryozoa</taxon>
        <taxon>Gymnolaemata</taxon>
        <taxon>Cheilostomatida</taxon>
        <taxon>Flustrina</taxon>
        <taxon>Buguloidea</taxon>
        <taxon>Bugulidae</taxon>
        <taxon>Bugula</taxon>
    </lineage>
</organism>
<evidence type="ECO:0000256" key="3">
    <source>
        <dbReference type="ARBA" id="ARBA00022692"/>
    </source>
</evidence>
<evidence type="ECO:0000313" key="8">
    <source>
        <dbReference type="EMBL" id="KAF6017903.1"/>
    </source>
</evidence>
<feature type="region of interest" description="Disordered" evidence="7">
    <location>
        <begin position="681"/>
        <end position="704"/>
    </location>
</feature>
<comment type="function">
    <text evidence="6">Choline transporter.</text>
</comment>
<name>A0A7J7IVG0_BUGNE</name>
<dbReference type="Pfam" id="PF04515">
    <property type="entry name" value="Choline_transpo"/>
    <property type="match status" value="1"/>
</dbReference>
<keyword evidence="5 6" id="KW-0472">Membrane</keyword>
<comment type="caution">
    <text evidence="8">The sequence shown here is derived from an EMBL/GenBank/DDBJ whole genome shotgun (WGS) entry which is preliminary data.</text>
</comment>
<feature type="transmembrane region" description="Helical" evidence="6">
    <location>
        <begin position="227"/>
        <end position="245"/>
    </location>
</feature>
<dbReference type="Proteomes" id="UP000593567">
    <property type="component" value="Unassembled WGS sequence"/>
</dbReference>
<dbReference type="PANTHER" id="PTHR12385">
    <property type="entry name" value="CHOLINE TRANSPORTER-LIKE (SLC FAMILY 44)"/>
    <property type="match status" value="1"/>
</dbReference>
<feature type="transmembrane region" description="Helical" evidence="6">
    <location>
        <begin position="252"/>
        <end position="275"/>
    </location>
</feature>
<feature type="transmembrane region" description="Helical" evidence="6">
    <location>
        <begin position="408"/>
        <end position="439"/>
    </location>
</feature>
<gene>
    <name evidence="8" type="ORF">EB796_023768</name>
</gene>
<feature type="transmembrane region" description="Helical" evidence="6">
    <location>
        <begin position="459"/>
        <end position="478"/>
    </location>
</feature>
<keyword evidence="3 6" id="KW-0812">Transmembrane</keyword>
<sequence>MGGCCCCPGNREREHPALGSPLKKRSCTDIPCFIVFFLYWGGMIGILVFSLVFGRVSRLLNGFDDYGNTCGVINNHPEFNGEPYTNQDMTGRPYQFFMNIYNLAETYMICVKECPTRELKDMSEVYQYYNETGTRLCNYNIDPKEYKSQKECDLSFTNCFGPCPAFPVWQQGSLFSRCLPQDIIDNPLNAVGLFTNSTVLSTFTQFFSQYRFFNELAASFYTVRYDILYLMLIALGLALILVFMLRFVIKIVVWFIVIVTALVAIGGTAALWVTYYRLQVGLDPQLQHTVPLIRIMVDARTAFLVYSIVATVFTVILLLVILVMRKRLQLAVALFQEAGRVLEHSPLILIQPVWTYLFQLIILVGGIIMLILCAGITDPVAVEDMLRVDANGTHHIYQFIDRPFVPYFWWYIVIGVVWMVEFANAIQQLVVAGTVAEWYFTRDKKSLSCILCKATSRTVLYHLGSAAFGSFLITLVRIPRYILMKVNQKIKDGSNECAKFMLKCCICCLYCLEKCLRYINRNAYIVIAISSTNFCVARVKAFHTLLSNVLRVLAINTVGDFVLFLGKVLVMATNVIIAFFMFDRHNAGASYGNKNLFFLPMLGIAIFSYLIAHCFLSSFEMLVDTLLLCFCEDVKQNDGTEEKPYYMSKHLMKFVANSSTAINKQKKVNVDEVDGVTESEKQVLSAGDDSSVAPEHVHLTENRS</sequence>
<dbReference type="EMBL" id="VXIV02003351">
    <property type="protein sequence ID" value="KAF6017903.1"/>
    <property type="molecule type" value="Genomic_DNA"/>
</dbReference>
<dbReference type="InterPro" id="IPR007603">
    <property type="entry name" value="Choline_transptr-like"/>
</dbReference>
<protein>
    <recommendedName>
        <fullName evidence="6">Choline transporter-like protein</fullName>
    </recommendedName>
</protein>
<feature type="transmembrane region" description="Helical" evidence="6">
    <location>
        <begin position="523"/>
        <end position="541"/>
    </location>
</feature>
<keyword evidence="4 6" id="KW-1133">Transmembrane helix</keyword>
<feature type="transmembrane region" description="Helical" evidence="6">
    <location>
        <begin position="594"/>
        <end position="612"/>
    </location>
</feature>
<evidence type="ECO:0000256" key="5">
    <source>
        <dbReference type="ARBA" id="ARBA00023136"/>
    </source>
</evidence>
<feature type="transmembrane region" description="Helical" evidence="6">
    <location>
        <begin position="303"/>
        <end position="324"/>
    </location>
</feature>
<evidence type="ECO:0000256" key="7">
    <source>
        <dbReference type="SAM" id="MobiDB-lite"/>
    </source>
</evidence>
<evidence type="ECO:0000256" key="1">
    <source>
        <dbReference type="ARBA" id="ARBA00004141"/>
    </source>
</evidence>
<feature type="compositionally biased region" description="Basic and acidic residues" evidence="7">
    <location>
        <begin position="695"/>
        <end position="704"/>
    </location>
</feature>
<comment type="similarity">
    <text evidence="2 6">Belongs to the CTL (choline transporter-like) family.</text>
</comment>
<reference evidence="8" key="1">
    <citation type="submission" date="2020-06" db="EMBL/GenBank/DDBJ databases">
        <title>Draft genome of Bugula neritina, a colonial animal packing powerful symbionts and potential medicines.</title>
        <authorList>
            <person name="Rayko M."/>
        </authorList>
    </citation>
    <scope>NUCLEOTIDE SEQUENCE [LARGE SCALE GENOMIC DNA]</scope>
    <source>
        <strain evidence="8">Kwan_BN1</strain>
    </source>
</reference>
<evidence type="ECO:0000256" key="4">
    <source>
        <dbReference type="ARBA" id="ARBA00022989"/>
    </source>
</evidence>
<dbReference type="GO" id="GO:0005886">
    <property type="term" value="C:plasma membrane"/>
    <property type="evidence" value="ECO:0007669"/>
    <property type="project" value="UniProtKB-SubCell"/>
</dbReference>
<evidence type="ECO:0000313" key="9">
    <source>
        <dbReference type="Proteomes" id="UP000593567"/>
    </source>
</evidence>
<dbReference type="GO" id="GO:0022857">
    <property type="term" value="F:transmembrane transporter activity"/>
    <property type="evidence" value="ECO:0007669"/>
    <property type="project" value="UniProtKB-UniRule"/>
</dbReference>
<proteinExistence type="inferred from homology"/>
<evidence type="ECO:0000256" key="6">
    <source>
        <dbReference type="RuleBase" id="RU368066"/>
    </source>
</evidence>
<dbReference type="AlphaFoldDB" id="A0A7J7IVG0"/>
<feature type="transmembrane region" description="Helical" evidence="6">
    <location>
        <begin position="33"/>
        <end position="53"/>
    </location>
</feature>